<dbReference type="Gene3D" id="3.40.630.40">
    <property type="entry name" value="Zn-dependent exopeptidases"/>
    <property type="match status" value="1"/>
</dbReference>
<dbReference type="CDD" id="cd02696">
    <property type="entry name" value="MurNAc-LAA"/>
    <property type="match status" value="1"/>
</dbReference>
<reference evidence="6" key="1">
    <citation type="submission" date="2016-06" db="EMBL/GenBank/DDBJ databases">
        <authorList>
            <person name="Zhan P."/>
        </authorList>
    </citation>
    <scope>NUCLEOTIDE SEQUENCE [LARGE SCALE GENOMIC DNA]</scope>
    <source>
        <strain evidence="6">T28</strain>
    </source>
</reference>
<dbReference type="EMBL" id="LZFP01000050">
    <property type="protein sequence ID" value="OBR35644.1"/>
    <property type="molecule type" value="Genomic_DNA"/>
</dbReference>
<comment type="catalytic activity">
    <reaction evidence="1">
        <text>Hydrolyzes the link between N-acetylmuramoyl residues and L-amino acid residues in certain cell-wall glycopeptides.</text>
        <dbReference type="EC" id="3.5.1.28"/>
    </reaction>
</comment>
<evidence type="ECO:0000259" key="4">
    <source>
        <dbReference type="SMART" id="SM00646"/>
    </source>
</evidence>
<dbReference type="EC" id="3.5.1.28" evidence="2"/>
<dbReference type="InterPro" id="IPR050695">
    <property type="entry name" value="N-acetylmuramoyl_amidase_3"/>
</dbReference>
<evidence type="ECO:0000256" key="3">
    <source>
        <dbReference type="ARBA" id="ARBA00022801"/>
    </source>
</evidence>
<evidence type="ECO:0000256" key="1">
    <source>
        <dbReference type="ARBA" id="ARBA00001561"/>
    </source>
</evidence>
<evidence type="ECO:0000313" key="6">
    <source>
        <dbReference type="Proteomes" id="UP000092164"/>
    </source>
</evidence>
<keyword evidence="6" id="KW-1185">Reference proteome</keyword>
<dbReference type="OrthoDB" id="9806267at2"/>
<organism evidence="5 6">
    <name type="scientific">Maribacter hydrothermalis</name>
    <dbReference type="NCBI Taxonomy" id="1836467"/>
    <lineage>
        <taxon>Bacteria</taxon>
        <taxon>Pseudomonadati</taxon>
        <taxon>Bacteroidota</taxon>
        <taxon>Flavobacteriia</taxon>
        <taxon>Flavobacteriales</taxon>
        <taxon>Flavobacteriaceae</taxon>
        <taxon>Maribacter</taxon>
    </lineage>
</organism>
<sequence length="211" mass="23675">MNFLKFVIAGIIFGTFLSFYYGQNSDKLIIVIDPGHGGIDSGAVGVNGVLEKDIVLSIAKRIDSLNANLFDDRFEIYLTRYHDTLITLGDRTELAIRLNAAIFISLHCNQASNKNANGIEVYVDERHKRYSKSSFRLANIMQRELNDNLGFKSRGVKTANFQVLRENTDNCPAVLLELGYLSSVDEAEHLINEEKHIGIALVILESIIKNR</sequence>
<evidence type="ECO:0000313" key="5">
    <source>
        <dbReference type="EMBL" id="OBR35644.1"/>
    </source>
</evidence>
<dbReference type="Proteomes" id="UP000092164">
    <property type="component" value="Unassembled WGS sequence"/>
</dbReference>
<dbReference type="Pfam" id="PF01520">
    <property type="entry name" value="Amidase_3"/>
    <property type="match status" value="1"/>
</dbReference>
<name>A0A1B7YZ13_9FLAO</name>
<dbReference type="GO" id="GO:0008745">
    <property type="term" value="F:N-acetylmuramoyl-L-alanine amidase activity"/>
    <property type="evidence" value="ECO:0007669"/>
    <property type="project" value="UniProtKB-EC"/>
</dbReference>
<feature type="domain" description="MurNAc-LAA" evidence="4">
    <location>
        <begin position="92"/>
        <end position="208"/>
    </location>
</feature>
<gene>
    <name evidence="5" type="ORF">A9200_10600</name>
</gene>
<dbReference type="PANTHER" id="PTHR30404">
    <property type="entry name" value="N-ACETYLMURAMOYL-L-ALANINE AMIDASE"/>
    <property type="match status" value="1"/>
</dbReference>
<comment type="caution">
    <text evidence="5">The sequence shown here is derived from an EMBL/GenBank/DDBJ whole genome shotgun (WGS) entry which is preliminary data.</text>
</comment>
<keyword evidence="3" id="KW-0378">Hydrolase</keyword>
<accession>A0A1B7YZ13</accession>
<dbReference type="GO" id="GO:0009253">
    <property type="term" value="P:peptidoglycan catabolic process"/>
    <property type="evidence" value="ECO:0007669"/>
    <property type="project" value="InterPro"/>
</dbReference>
<dbReference type="SMART" id="SM00646">
    <property type="entry name" value="Ami_3"/>
    <property type="match status" value="1"/>
</dbReference>
<dbReference type="InterPro" id="IPR002508">
    <property type="entry name" value="MurNAc-LAA_cat"/>
</dbReference>
<dbReference type="PANTHER" id="PTHR30404:SF0">
    <property type="entry name" value="N-ACETYLMURAMOYL-L-ALANINE AMIDASE AMIC"/>
    <property type="match status" value="1"/>
</dbReference>
<dbReference type="KEGG" id="mart:BTR34_01915"/>
<protein>
    <recommendedName>
        <fullName evidence="2">N-acetylmuramoyl-L-alanine amidase</fullName>
        <ecNumber evidence="2">3.5.1.28</ecNumber>
    </recommendedName>
</protein>
<dbReference type="AlphaFoldDB" id="A0A1B7YZ13"/>
<dbReference type="STRING" id="1836467.BTR34_01915"/>
<evidence type="ECO:0000256" key="2">
    <source>
        <dbReference type="ARBA" id="ARBA00011901"/>
    </source>
</evidence>
<dbReference type="SUPFAM" id="SSF53187">
    <property type="entry name" value="Zn-dependent exopeptidases"/>
    <property type="match status" value="1"/>
</dbReference>
<proteinExistence type="predicted"/>
<dbReference type="RefSeq" id="WP_068486806.1">
    <property type="nucleotide sequence ID" value="NZ_CP018760.1"/>
</dbReference>
<dbReference type="GO" id="GO:0030288">
    <property type="term" value="C:outer membrane-bounded periplasmic space"/>
    <property type="evidence" value="ECO:0007669"/>
    <property type="project" value="TreeGrafter"/>
</dbReference>